<evidence type="ECO:0000256" key="1">
    <source>
        <dbReference type="ARBA" id="ARBA00022514"/>
    </source>
</evidence>
<feature type="chain" id="PRO_5029614338" evidence="3">
    <location>
        <begin position="22"/>
        <end position="107"/>
    </location>
</feature>
<dbReference type="InterPro" id="IPR036048">
    <property type="entry name" value="Interleukin_8-like_sf"/>
</dbReference>
<dbReference type="GO" id="GO:0006955">
    <property type="term" value="P:immune response"/>
    <property type="evidence" value="ECO:0007669"/>
    <property type="project" value="InterPro"/>
</dbReference>
<evidence type="ECO:0000259" key="4">
    <source>
        <dbReference type="SMART" id="SM00199"/>
    </source>
</evidence>
<proteinExistence type="predicted"/>
<dbReference type="GO" id="GO:0005615">
    <property type="term" value="C:extracellular space"/>
    <property type="evidence" value="ECO:0007669"/>
    <property type="project" value="UniProtKB-KW"/>
</dbReference>
<keyword evidence="6" id="KW-1185">Reference proteome</keyword>
<feature type="domain" description="Chemokine interleukin-8-like" evidence="4">
    <location>
        <begin position="19"/>
        <end position="80"/>
    </location>
</feature>
<feature type="non-terminal residue" evidence="5">
    <location>
        <position position="1"/>
    </location>
</feature>
<protein>
    <submittedName>
        <fullName evidence="5">CCL28 protein</fullName>
    </submittedName>
</protein>
<evidence type="ECO:0000313" key="6">
    <source>
        <dbReference type="Proteomes" id="UP000575029"/>
    </source>
</evidence>
<sequence length="107" mass="12627">TSVLFPTLLLLFLALFPGAFDCCTKISDEIPRRILRRVNRFEIQEADGPCHLEAAILYVKGKKFCVNPRIRKVRKFMEKIKHKIHKSKLHVRKQKRTQISKVKEQKQ</sequence>
<feature type="compositionally biased region" description="Basic residues" evidence="2">
    <location>
        <begin position="87"/>
        <end position="98"/>
    </location>
</feature>
<dbReference type="InterPro" id="IPR001811">
    <property type="entry name" value="Chemokine_IL8-like_dom"/>
</dbReference>
<organism evidence="5 6">
    <name type="scientific">Grantiella picta</name>
    <dbReference type="NCBI Taxonomy" id="266360"/>
    <lineage>
        <taxon>Eukaryota</taxon>
        <taxon>Metazoa</taxon>
        <taxon>Chordata</taxon>
        <taxon>Craniata</taxon>
        <taxon>Vertebrata</taxon>
        <taxon>Euteleostomi</taxon>
        <taxon>Archelosauria</taxon>
        <taxon>Archosauria</taxon>
        <taxon>Dinosauria</taxon>
        <taxon>Saurischia</taxon>
        <taxon>Theropoda</taxon>
        <taxon>Coelurosauria</taxon>
        <taxon>Aves</taxon>
        <taxon>Neognathae</taxon>
        <taxon>Neoaves</taxon>
        <taxon>Telluraves</taxon>
        <taxon>Australaves</taxon>
        <taxon>Passeriformes</taxon>
        <taxon>Meliphagoidea</taxon>
        <taxon>Meliphagidae</taxon>
        <taxon>Grantiella</taxon>
    </lineage>
</organism>
<keyword evidence="1" id="KW-0202">Cytokine</keyword>
<dbReference type="GO" id="GO:0008009">
    <property type="term" value="F:chemokine activity"/>
    <property type="evidence" value="ECO:0007669"/>
    <property type="project" value="InterPro"/>
</dbReference>
<gene>
    <name evidence="5" type="primary">Ccl28</name>
    <name evidence="5" type="ORF">GRAPIC_R15954</name>
</gene>
<dbReference type="SMART" id="SM00199">
    <property type="entry name" value="SCY"/>
    <property type="match status" value="1"/>
</dbReference>
<feature type="non-terminal residue" evidence="5">
    <location>
        <position position="107"/>
    </location>
</feature>
<dbReference type="Pfam" id="PF00048">
    <property type="entry name" value="IL8"/>
    <property type="match status" value="1"/>
</dbReference>
<evidence type="ECO:0000256" key="2">
    <source>
        <dbReference type="SAM" id="MobiDB-lite"/>
    </source>
</evidence>
<dbReference type="Gene3D" id="2.40.50.40">
    <property type="match status" value="1"/>
</dbReference>
<dbReference type="SUPFAM" id="SSF54117">
    <property type="entry name" value="Interleukin 8-like chemokines"/>
    <property type="match status" value="1"/>
</dbReference>
<dbReference type="AlphaFoldDB" id="A0A7K6EZE1"/>
<feature type="region of interest" description="Disordered" evidence="2">
    <location>
        <begin position="87"/>
        <end position="107"/>
    </location>
</feature>
<evidence type="ECO:0000256" key="3">
    <source>
        <dbReference type="SAM" id="SignalP"/>
    </source>
</evidence>
<dbReference type="Proteomes" id="UP000575029">
    <property type="component" value="Unassembled WGS sequence"/>
</dbReference>
<dbReference type="EMBL" id="VZRM01009108">
    <property type="protein sequence ID" value="NWV44203.1"/>
    <property type="molecule type" value="Genomic_DNA"/>
</dbReference>
<keyword evidence="3" id="KW-0732">Signal</keyword>
<feature type="signal peptide" evidence="3">
    <location>
        <begin position="1"/>
        <end position="21"/>
    </location>
</feature>
<comment type="caution">
    <text evidence="5">The sequence shown here is derived from an EMBL/GenBank/DDBJ whole genome shotgun (WGS) entry which is preliminary data.</text>
</comment>
<name>A0A7K6EZE1_9PASS</name>
<evidence type="ECO:0000313" key="5">
    <source>
        <dbReference type="EMBL" id="NWV44203.1"/>
    </source>
</evidence>
<reference evidence="5 6" key="1">
    <citation type="submission" date="2019-09" db="EMBL/GenBank/DDBJ databases">
        <title>Bird 10,000 Genomes (B10K) Project - Family phase.</title>
        <authorList>
            <person name="Zhang G."/>
        </authorList>
    </citation>
    <scope>NUCLEOTIDE SEQUENCE [LARGE SCALE GENOMIC DNA]</scope>
    <source>
        <strain evidence="5">B10K-DU-029-50</strain>
        <tissue evidence="5">Heart</tissue>
    </source>
</reference>
<accession>A0A7K6EZE1</accession>